<dbReference type="CDD" id="cd01146">
    <property type="entry name" value="FhuD"/>
    <property type="match status" value="1"/>
</dbReference>
<gene>
    <name evidence="6" type="ORF">COP05_07530</name>
</gene>
<name>A0ABN5DNQ0_9MICO</name>
<evidence type="ECO:0000259" key="5">
    <source>
        <dbReference type="PROSITE" id="PS50983"/>
    </source>
</evidence>
<sequence length="350" mass="37652">MYPSDQRLSMPRRGLLALAGAFSLSAVTGCGSNRSSAGSTSTETASAGSFPVVIRHALGSTTIKQAPQRIVTIGQGATEALISMGVYPVGVETYAWGADKDGHLPWNREAFEKAGRPLPALFAGGEQLDVEAIAELEPDLILAPWSGLTQKQYDQLTAFCPTVAYEKSAWTTTWDGEIRMVAKALGRPSDGDKVISDLKKTLADTAAQHPHWEGTTFSYIYTEGQGTLGIFRPTEQRVALISMLGLTVDPIVDTITANDGSDWALISLENADKLKDSDLIFTFHLDAATKKQATSQRLYSSIPAIKRDSVVAPTDQQLVTAISMINPLTVPWSLPRLTDLIDQAVAKVTD</sequence>
<evidence type="ECO:0000256" key="4">
    <source>
        <dbReference type="ARBA" id="ARBA00022729"/>
    </source>
</evidence>
<keyword evidence="3" id="KW-0813">Transport</keyword>
<proteinExistence type="inferred from homology"/>
<dbReference type="Pfam" id="PF01497">
    <property type="entry name" value="Peripla_BP_2"/>
    <property type="match status" value="1"/>
</dbReference>
<dbReference type="PANTHER" id="PTHR30532">
    <property type="entry name" value="IRON III DICITRATE-BINDING PERIPLASMIC PROTEIN"/>
    <property type="match status" value="1"/>
</dbReference>
<dbReference type="PANTHER" id="PTHR30532:SF1">
    <property type="entry name" value="IRON(3+)-HYDROXAMATE-BINDING PROTEIN FHUD"/>
    <property type="match status" value="1"/>
</dbReference>
<dbReference type="SUPFAM" id="SSF53807">
    <property type="entry name" value="Helical backbone' metal receptor"/>
    <property type="match status" value="1"/>
</dbReference>
<accession>A0ABN5DNQ0</accession>
<comment type="similarity">
    <text evidence="2">Belongs to the bacterial solute-binding protein 8 family.</text>
</comment>
<organism evidence="6 7">
    <name type="scientific">Dermabacter jinjuensis</name>
    <dbReference type="NCBI Taxonomy" id="1667168"/>
    <lineage>
        <taxon>Bacteria</taxon>
        <taxon>Bacillati</taxon>
        <taxon>Actinomycetota</taxon>
        <taxon>Actinomycetes</taxon>
        <taxon>Micrococcales</taxon>
        <taxon>Dermabacteraceae</taxon>
        <taxon>Dermabacter</taxon>
    </lineage>
</organism>
<dbReference type="RefSeq" id="WP_096883178.1">
    <property type="nucleotide sequence ID" value="NZ_CP023482.1"/>
</dbReference>
<dbReference type="Gene3D" id="3.40.50.1980">
    <property type="entry name" value="Nitrogenase molybdenum iron protein domain"/>
    <property type="match status" value="2"/>
</dbReference>
<dbReference type="PROSITE" id="PS51257">
    <property type="entry name" value="PROKAR_LIPOPROTEIN"/>
    <property type="match status" value="1"/>
</dbReference>
<evidence type="ECO:0000256" key="2">
    <source>
        <dbReference type="ARBA" id="ARBA00008814"/>
    </source>
</evidence>
<comment type="subcellular location">
    <subcellularLocation>
        <location evidence="1">Cell envelope</location>
    </subcellularLocation>
</comment>
<dbReference type="EMBL" id="CP023482">
    <property type="protein sequence ID" value="ATH96952.1"/>
    <property type="molecule type" value="Genomic_DNA"/>
</dbReference>
<protein>
    <submittedName>
        <fullName evidence="6">Iron ABC transporter substrate-binding protein</fullName>
    </submittedName>
</protein>
<feature type="domain" description="Fe/B12 periplasmic-binding" evidence="5">
    <location>
        <begin position="69"/>
        <end position="345"/>
    </location>
</feature>
<keyword evidence="7" id="KW-1185">Reference proteome</keyword>
<dbReference type="Proteomes" id="UP000815698">
    <property type="component" value="Chromosome"/>
</dbReference>
<dbReference type="InterPro" id="IPR051313">
    <property type="entry name" value="Bact_iron-sidero_bind"/>
</dbReference>
<evidence type="ECO:0000256" key="1">
    <source>
        <dbReference type="ARBA" id="ARBA00004196"/>
    </source>
</evidence>
<keyword evidence="4" id="KW-0732">Signal</keyword>
<evidence type="ECO:0000313" key="6">
    <source>
        <dbReference type="EMBL" id="ATH96952.1"/>
    </source>
</evidence>
<dbReference type="PROSITE" id="PS50983">
    <property type="entry name" value="FE_B12_PBP"/>
    <property type="match status" value="1"/>
</dbReference>
<evidence type="ECO:0000256" key="3">
    <source>
        <dbReference type="ARBA" id="ARBA00022448"/>
    </source>
</evidence>
<dbReference type="InterPro" id="IPR002491">
    <property type="entry name" value="ABC_transptr_periplasmic_BD"/>
</dbReference>
<evidence type="ECO:0000313" key="7">
    <source>
        <dbReference type="Proteomes" id="UP000815698"/>
    </source>
</evidence>
<reference evidence="6 7" key="1">
    <citation type="journal article" date="2016" name="Int. J. Syst. Evol. Microbiol.">
        <title>Dermabacter jinjuensis sp. nov., a novel species of the genus Dermabacter isolated from a clinical specimen.</title>
        <authorList>
            <person name="Park Y.K."/>
            <person name="Lee K.M."/>
            <person name="Lee W.K."/>
            <person name="Cho M.J."/>
            <person name="Lee H.S."/>
            <person name="Cho Y.G."/>
            <person name="Lee Y.C."/>
            <person name="Lee W.K."/>
            <person name="Seong W.K."/>
            <person name="Hwang K.J."/>
        </authorList>
    </citation>
    <scope>NUCLEOTIDE SEQUENCE [LARGE SCALE GENOMIC DNA]</scope>
    <source>
        <strain evidence="6 7">32T</strain>
    </source>
</reference>